<feature type="domain" description="Polysaccharide chain length determinant N-terminal" evidence="8">
    <location>
        <begin position="3"/>
        <end position="96"/>
    </location>
</feature>
<comment type="similarity">
    <text evidence="2">Belongs to the CpsC/CapA family.</text>
</comment>
<protein>
    <recommendedName>
        <fullName evidence="8">Polysaccharide chain length determinant N-terminal domain-containing protein</fullName>
    </recommendedName>
</protein>
<evidence type="ECO:0000313" key="9">
    <source>
        <dbReference type="EMBL" id="AQY49754.1"/>
    </source>
</evidence>
<dbReference type="InterPro" id="IPR050445">
    <property type="entry name" value="Bact_polysacc_biosynth/exp"/>
</dbReference>
<keyword evidence="4 7" id="KW-0812">Transmembrane</keyword>
<reference evidence="10" key="1">
    <citation type="submission" date="2015-03" db="EMBL/GenBank/DDBJ databases">
        <authorList>
            <person name="Ferrari E."/>
            <person name="Walter M.C."/>
            <person name="Huptas C."/>
            <person name="Scherer S."/>
            <person name="Mueller-Herbst S."/>
        </authorList>
    </citation>
    <scope>NUCLEOTIDE SEQUENCE [LARGE SCALE GENOMIC DNA]</scope>
    <source>
        <strain evidence="10">LWP01</strain>
    </source>
</reference>
<dbReference type="PANTHER" id="PTHR32309:SF13">
    <property type="entry name" value="FERRIC ENTEROBACTIN TRANSPORT PROTEIN FEPE"/>
    <property type="match status" value="1"/>
</dbReference>
<dbReference type="KEGG" id="lwi:UE46_00875"/>
<evidence type="ECO:0000313" key="10">
    <source>
        <dbReference type="Proteomes" id="UP000223060"/>
    </source>
</evidence>
<dbReference type="EMBL" id="CP011102">
    <property type="protein sequence ID" value="AQY49754.1"/>
    <property type="molecule type" value="Genomic_DNA"/>
</dbReference>
<evidence type="ECO:0000256" key="5">
    <source>
        <dbReference type="ARBA" id="ARBA00022989"/>
    </source>
</evidence>
<keyword evidence="6 7" id="KW-0472">Membrane</keyword>
<feature type="transmembrane region" description="Helical" evidence="7">
    <location>
        <begin position="177"/>
        <end position="200"/>
    </location>
</feature>
<keyword evidence="3" id="KW-1003">Cell membrane</keyword>
<keyword evidence="10" id="KW-1185">Reference proteome</keyword>
<feature type="transmembrane region" description="Helical" evidence="7">
    <location>
        <begin position="18"/>
        <end position="40"/>
    </location>
</feature>
<accession>A0A1S7FQS3</accession>
<comment type="subcellular location">
    <subcellularLocation>
        <location evidence="1">Cell membrane</location>
        <topology evidence="1">Multi-pass membrane protein</topology>
    </subcellularLocation>
</comment>
<dbReference type="GO" id="GO:0005886">
    <property type="term" value="C:plasma membrane"/>
    <property type="evidence" value="ECO:0007669"/>
    <property type="project" value="UniProtKB-SubCell"/>
</dbReference>
<evidence type="ECO:0000256" key="4">
    <source>
        <dbReference type="ARBA" id="ARBA00022692"/>
    </source>
</evidence>
<evidence type="ECO:0000256" key="6">
    <source>
        <dbReference type="ARBA" id="ARBA00023136"/>
    </source>
</evidence>
<sequence length="231" mass="24442">MTETISIKTIFSIIKRHVLLLLSSAIIGMLSAGVALLFFITPMYEAKTQILVTQSAQAAGVNNLQTSEVQANIQLVNTYTALLTSPRILDDVATKLGNGYTAGNLMGKITVGSQHNSQVINVSVQDEDPAQAAIIANAVTDSFIKITPDVMNVNNIDVLAKATVAANPKPVSPSATILIAGGAVAGTFIGFVIMIIRVIFNTKFKEESDVIDELGIPLLGNIAKIPEHEEG</sequence>
<dbReference type="RefSeq" id="WP_036059022.1">
    <property type="nucleotide sequence ID" value="NZ_CP011102.1"/>
</dbReference>
<proteinExistence type="inferred from homology"/>
<evidence type="ECO:0000259" key="8">
    <source>
        <dbReference type="Pfam" id="PF02706"/>
    </source>
</evidence>
<dbReference type="PANTHER" id="PTHR32309">
    <property type="entry name" value="TYROSINE-PROTEIN KINASE"/>
    <property type="match status" value="1"/>
</dbReference>
<dbReference type="InterPro" id="IPR003856">
    <property type="entry name" value="LPS_length_determ_N"/>
</dbReference>
<gene>
    <name evidence="9" type="ORF">UE46_00875</name>
</gene>
<dbReference type="AlphaFoldDB" id="A0A1S7FQS3"/>
<evidence type="ECO:0000256" key="3">
    <source>
        <dbReference type="ARBA" id="ARBA00022475"/>
    </source>
</evidence>
<dbReference type="GO" id="GO:0004713">
    <property type="term" value="F:protein tyrosine kinase activity"/>
    <property type="evidence" value="ECO:0007669"/>
    <property type="project" value="TreeGrafter"/>
</dbReference>
<evidence type="ECO:0000256" key="2">
    <source>
        <dbReference type="ARBA" id="ARBA00006683"/>
    </source>
</evidence>
<dbReference type="Pfam" id="PF02706">
    <property type="entry name" value="Wzz"/>
    <property type="match status" value="1"/>
</dbReference>
<evidence type="ECO:0000256" key="7">
    <source>
        <dbReference type="SAM" id="Phobius"/>
    </source>
</evidence>
<organism evidence="9 10">
    <name type="scientific">Listeria weihenstephanensis</name>
    <dbReference type="NCBI Taxonomy" id="1006155"/>
    <lineage>
        <taxon>Bacteria</taxon>
        <taxon>Bacillati</taxon>
        <taxon>Bacillota</taxon>
        <taxon>Bacilli</taxon>
        <taxon>Bacillales</taxon>
        <taxon>Listeriaceae</taxon>
        <taxon>Listeria</taxon>
    </lineage>
</organism>
<evidence type="ECO:0000256" key="1">
    <source>
        <dbReference type="ARBA" id="ARBA00004651"/>
    </source>
</evidence>
<keyword evidence="5 7" id="KW-1133">Transmembrane helix</keyword>
<name>A0A1S7FQS3_9LIST</name>
<dbReference type="Proteomes" id="UP000223060">
    <property type="component" value="Chromosome"/>
</dbReference>